<evidence type="ECO:0000259" key="1">
    <source>
        <dbReference type="Pfam" id="PF10551"/>
    </source>
</evidence>
<dbReference type="Proteomes" id="UP000288805">
    <property type="component" value="Unassembled WGS sequence"/>
</dbReference>
<feature type="domain" description="MULE transposase" evidence="1">
    <location>
        <begin position="7"/>
        <end position="93"/>
    </location>
</feature>
<name>A0A438HUB3_VITVI</name>
<dbReference type="EMBL" id="QGNW01000177">
    <property type="protein sequence ID" value="RVW88047.1"/>
    <property type="molecule type" value="Genomic_DNA"/>
</dbReference>
<gene>
    <name evidence="2" type="ORF">CK203_044440</name>
</gene>
<organism evidence="2 3">
    <name type="scientific">Vitis vinifera</name>
    <name type="common">Grape</name>
    <dbReference type="NCBI Taxonomy" id="29760"/>
    <lineage>
        <taxon>Eukaryota</taxon>
        <taxon>Viridiplantae</taxon>
        <taxon>Streptophyta</taxon>
        <taxon>Embryophyta</taxon>
        <taxon>Tracheophyta</taxon>
        <taxon>Spermatophyta</taxon>
        <taxon>Magnoliopsida</taxon>
        <taxon>eudicotyledons</taxon>
        <taxon>Gunneridae</taxon>
        <taxon>Pentapetalae</taxon>
        <taxon>rosids</taxon>
        <taxon>Vitales</taxon>
        <taxon>Vitaceae</taxon>
        <taxon>Viteae</taxon>
        <taxon>Vitis</taxon>
    </lineage>
</organism>
<dbReference type="AlphaFoldDB" id="A0A438HUB3"/>
<accession>A0A438HUB3</accession>
<dbReference type="Pfam" id="PF10551">
    <property type="entry name" value="MULE"/>
    <property type="match status" value="1"/>
</dbReference>
<protein>
    <recommendedName>
        <fullName evidence="1">MULE transposase domain-containing protein</fullName>
    </recommendedName>
</protein>
<dbReference type="PANTHER" id="PTHR31973:SF187">
    <property type="entry name" value="MUTATOR TRANSPOSASE MUDRA PROTEIN"/>
    <property type="match status" value="1"/>
</dbReference>
<proteinExistence type="predicted"/>
<sequence>MGCRPIIAIDSAHMSGPYRGALFSATAYDANDSIFPLAFGVMSSENYGNYSWFLQNLKKVVGDKEVVIISDRHHVLLHRVPEVFGLENHAYCYPVT</sequence>
<comment type="caution">
    <text evidence="2">The sequence shown here is derived from an EMBL/GenBank/DDBJ whole genome shotgun (WGS) entry which is preliminary data.</text>
</comment>
<evidence type="ECO:0000313" key="2">
    <source>
        <dbReference type="EMBL" id="RVW88047.1"/>
    </source>
</evidence>
<evidence type="ECO:0000313" key="3">
    <source>
        <dbReference type="Proteomes" id="UP000288805"/>
    </source>
</evidence>
<reference evidence="2 3" key="1">
    <citation type="journal article" date="2018" name="PLoS Genet.">
        <title>Population sequencing reveals clonal diversity and ancestral inbreeding in the grapevine cultivar Chardonnay.</title>
        <authorList>
            <person name="Roach M.J."/>
            <person name="Johnson D.L."/>
            <person name="Bohlmann J."/>
            <person name="van Vuuren H.J."/>
            <person name="Jones S.J."/>
            <person name="Pretorius I.S."/>
            <person name="Schmidt S.A."/>
            <person name="Borneman A.R."/>
        </authorList>
    </citation>
    <scope>NUCLEOTIDE SEQUENCE [LARGE SCALE GENOMIC DNA]</scope>
    <source>
        <strain evidence="3">cv. Chardonnay</strain>
        <tissue evidence="2">Leaf</tissue>
    </source>
</reference>
<dbReference type="InterPro" id="IPR018289">
    <property type="entry name" value="MULE_transposase_dom"/>
</dbReference>
<dbReference type="PANTHER" id="PTHR31973">
    <property type="entry name" value="POLYPROTEIN, PUTATIVE-RELATED"/>
    <property type="match status" value="1"/>
</dbReference>